<sequence>LKSLEEVTLKADLYRDANPGKSFARKAGAEVWTAGAAVDVEKTQPQAETKQGVRGEGRWKHRRGNNQVQVSPQLDRNQCRLCKQQGHWAKKCPNKKPQAQQPQPSLVGLCIPMSSCHQCGE</sequence>
<accession>A0ABD0K1U9</accession>
<dbReference type="InterPro" id="IPR036875">
    <property type="entry name" value="Znf_CCHC_sf"/>
</dbReference>
<dbReference type="PROSITE" id="PS50158">
    <property type="entry name" value="ZF_CCHC"/>
    <property type="match status" value="1"/>
</dbReference>
<reference evidence="4 5" key="1">
    <citation type="journal article" date="2023" name="Sci. Data">
        <title>Genome assembly of the Korean intertidal mud-creeper Batillaria attramentaria.</title>
        <authorList>
            <person name="Patra A.K."/>
            <person name="Ho P.T."/>
            <person name="Jun S."/>
            <person name="Lee S.J."/>
            <person name="Kim Y."/>
            <person name="Won Y.J."/>
        </authorList>
    </citation>
    <scope>NUCLEOTIDE SEQUENCE [LARGE SCALE GENOMIC DNA]</scope>
    <source>
        <strain evidence="4">Wonlab-2016</strain>
    </source>
</reference>
<dbReference type="Gene3D" id="4.10.60.10">
    <property type="entry name" value="Zinc finger, CCHC-type"/>
    <property type="match status" value="1"/>
</dbReference>
<dbReference type="SMART" id="SM00343">
    <property type="entry name" value="ZnF_C2HC"/>
    <property type="match status" value="1"/>
</dbReference>
<comment type="caution">
    <text evidence="4">The sequence shown here is derived from an EMBL/GenBank/DDBJ whole genome shotgun (WGS) entry which is preliminary data.</text>
</comment>
<evidence type="ECO:0000259" key="3">
    <source>
        <dbReference type="PROSITE" id="PS50158"/>
    </source>
</evidence>
<dbReference type="SUPFAM" id="SSF57756">
    <property type="entry name" value="Retrovirus zinc finger-like domains"/>
    <property type="match status" value="1"/>
</dbReference>
<keyword evidence="1" id="KW-0862">Zinc</keyword>
<proteinExistence type="predicted"/>
<gene>
    <name evidence="4" type="ORF">BaRGS_00027857</name>
</gene>
<feature type="non-terminal residue" evidence="4">
    <location>
        <position position="1"/>
    </location>
</feature>
<evidence type="ECO:0000313" key="4">
    <source>
        <dbReference type="EMBL" id="KAK7480856.1"/>
    </source>
</evidence>
<protein>
    <recommendedName>
        <fullName evidence="3">CCHC-type domain-containing protein</fullName>
    </recommendedName>
</protein>
<feature type="non-terminal residue" evidence="4">
    <location>
        <position position="121"/>
    </location>
</feature>
<dbReference type="Pfam" id="PF12353">
    <property type="entry name" value="eIF3g"/>
    <property type="match status" value="1"/>
</dbReference>
<keyword evidence="1" id="KW-0863">Zinc-finger</keyword>
<evidence type="ECO:0000256" key="1">
    <source>
        <dbReference type="PROSITE-ProRule" id="PRU00047"/>
    </source>
</evidence>
<dbReference type="AlphaFoldDB" id="A0ABD0K1U9"/>
<evidence type="ECO:0000256" key="2">
    <source>
        <dbReference type="SAM" id="MobiDB-lite"/>
    </source>
</evidence>
<feature type="region of interest" description="Disordered" evidence="2">
    <location>
        <begin position="42"/>
        <end position="68"/>
    </location>
</feature>
<dbReference type="EMBL" id="JACVVK020000272">
    <property type="protein sequence ID" value="KAK7480856.1"/>
    <property type="molecule type" value="Genomic_DNA"/>
</dbReference>
<keyword evidence="5" id="KW-1185">Reference proteome</keyword>
<dbReference type="InterPro" id="IPR001878">
    <property type="entry name" value="Znf_CCHC"/>
</dbReference>
<feature type="domain" description="CCHC-type" evidence="3">
    <location>
        <begin position="79"/>
        <end position="94"/>
    </location>
</feature>
<dbReference type="GO" id="GO:0008270">
    <property type="term" value="F:zinc ion binding"/>
    <property type="evidence" value="ECO:0007669"/>
    <property type="project" value="UniProtKB-KW"/>
</dbReference>
<dbReference type="Proteomes" id="UP001519460">
    <property type="component" value="Unassembled WGS sequence"/>
</dbReference>
<dbReference type="InterPro" id="IPR024675">
    <property type="entry name" value="eIF3g_N"/>
</dbReference>
<organism evidence="4 5">
    <name type="scientific">Batillaria attramentaria</name>
    <dbReference type="NCBI Taxonomy" id="370345"/>
    <lineage>
        <taxon>Eukaryota</taxon>
        <taxon>Metazoa</taxon>
        <taxon>Spiralia</taxon>
        <taxon>Lophotrochozoa</taxon>
        <taxon>Mollusca</taxon>
        <taxon>Gastropoda</taxon>
        <taxon>Caenogastropoda</taxon>
        <taxon>Sorbeoconcha</taxon>
        <taxon>Cerithioidea</taxon>
        <taxon>Batillariidae</taxon>
        <taxon>Batillaria</taxon>
    </lineage>
</organism>
<keyword evidence="1" id="KW-0479">Metal-binding</keyword>
<name>A0ABD0K1U9_9CAEN</name>
<evidence type="ECO:0000313" key="5">
    <source>
        <dbReference type="Proteomes" id="UP001519460"/>
    </source>
</evidence>